<dbReference type="EMBL" id="RHJS01000002">
    <property type="protein sequence ID" value="RRK31424.1"/>
    <property type="molecule type" value="Genomic_DNA"/>
</dbReference>
<dbReference type="Proteomes" id="UP000274920">
    <property type="component" value="Unassembled WGS sequence"/>
</dbReference>
<keyword evidence="3" id="KW-1185">Reference proteome</keyword>
<sequence length="73" mass="8438">MQQTMNKNLEDTMITMEEYLRKRNVIKGKEVQEKEQGKDLHSREKNESAGDEAAKVNSGHWYSVLALAELMLI</sequence>
<comment type="caution">
    <text evidence="2">The sequence shown here is derived from an EMBL/GenBank/DDBJ whole genome shotgun (WGS) entry which is preliminary data.</text>
</comment>
<proteinExistence type="predicted"/>
<dbReference type="RefSeq" id="WP_125127098.1">
    <property type="nucleotide sequence ID" value="NZ_RHJS01000002.1"/>
</dbReference>
<protein>
    <submittedName>
        <fullName evidence="2">Uncharacterized protein</fullName>
    </submittedName>
</protein>
<accession>A0A3R8LE31</accession>
<dbReference type="AlphaFoldDB" id="A0A3R8LE31"/>
<evidence type="ECO:0000313" key="2">
    <source>
        <dbReference type="EMBL" id="RRK31424.1"/>
    </source>
</evidence>
<gene>
    <name evidence="2" type="ORF">EBB54_08645</name>
</gene>
<feature type="region of interest" description="Disordered" evidence="1">
    <location>
        <begin position="28"/>
        <end position="53"/>
    </location>
</feature>
<evidence type="ECO:0000313" key="3">
    <source>
        <dbReference type="Proteomes" id="UP000274920"/>
    </source>
</evidence>
<organism evidence="2 3">
    <name type="scientific">Schaedlerella arabinosiphila</name>
    <dbReference type="NCBI Taxonomy" id="2044587"/>
    <lineage>
        <taxon>Bacteria</taxon>
        <taxon>Bacillati</taxon>
        <taxon>Bacillota</taxon>
        <taxon>Clostridia</taxon>
        <taxon>Lachnospirales</taxon>
        <taxon>Lachnospiraceae</taxon>
        <taxon>Schaedlerella</taxon>
    </lineage>
</organism>
<reference evidence="2" key="1">
    <citation type="submission" date="2018-10" db="EMBL/GenBank/DDBJ databases">
        <title>Schaedlerella arabinophila gen. nov. sp. nov., isolated from the mouse intestinal tract and comparative analysis with the genome of the closely related altered Schaedler flora strain ASF502.</title>
        <authorList>
            <person name="Miyake S."/>
            <person name="Soh M."/>
            <person name="Seedorf H."/>
        </authorList>
    </citation>
    <scope>NUCLEOTIDE SEQUENCE [LARGE SCALE GENOMIC DNA]</scope>
    <source>
        <strain evidence="2">DSM 106076</strain>
    </source>
</reference>
<name>A0A3R8LE31_9FIRM</name>
<evidence type="ECO:0000256" key="1">
    <source>
        <dbReference type="SAM" id="MobiDB-lite"/>
    </source>
</evidence>